<evidence type="ECO:0000256" key="1">
    <source>
        <dbReference type="SAM" id="MobiDB-lite"/>
    </source>
</evidence>
<feature type="compositionally biased region" description="Acidic residues" evidence="1">
    <location>
        <begin position="62"/>
        <end position="79"/>
    </location>
</feature>
<evidence type="ECO:0000313" key="2">
    <source>
        <dbReference type="EMBL" id="RKO97529.1"/>
    </source>
</evidence>
<proteinExistence type="predicted"/>
<evidence type="ECO:0000313" key="3">
    <source>
        <dbReference type="Proteomes" id="UP000268535"/>
    </source>
</evidence>
<dbReference type="Proteomes" id="UP000268535">
    <property type="component" value="Unassembled WGS sequence"/>
</dbReference>
<accession>A0A4P9WVX9</accession>
<reference evidence="3" key="1">
    <citation type="journal article" date="2018" name="Nat. Microbiol.">
        <title>Leveraging single-cell genomics to expand the fungal tree of life.</title>
        <authorList>
            <person name="Ahrendt S.R."/>
            <person name="Quandt C.A."/>
            <person name="Ciobanu D."/>
            <person name="Clum A."/>
            <person name="Salamov A."/>
            <person name="Andreopoulos B."/>
            <person name="Cheng J.F."/>
            <person name="Woyke T."/>
            <person name="Pelin A."/>
            <person name="Henrissat B."/>
            <person name="Reynolds N.K."/>
            <person name="Benny G.L."/>
            <person name="Smith M.E."/>
            <person name="James T.Y."/>
            <person name="Grigoriev I.V."/>
        </authorList>
    </citation>
    <scope>NUCLEOTIDE SEQUENCE [LARGE SCALE GENOMIC DNA]</scope>
    <source>
        <strain evidence="3">ATCC 52028</strain>
    </source>
</reference>
<sequence length="348" mass="35945">MATDQPVALRLSGYESSDSGRDSDSLADGAPAWADEPAVPSDAEAVSPSDDVHVIREGDHDDDHDDGDDCHDGVEEDGNVEPQDPVKAISPEDGADPSLARYADPTYEPDGRECVVEAKRIPETMVALVLTSRGRGLWMDLRSGRLSRTMPDAVGPVVGGLLAEGDVDAADADGATYTFDVHDTDDAFAPYLSGHGDDDASQNDAARIVADAPQTLEKDARPLTQAPSKRPLSLDALLGTEEAAVTSPMHLPSMTKEKGKLLGGASFTAIGHDHTDLAIGRSIAVAVCLTGTAHAGACSAQAGRVGRPAPRAADRTVSGEPSGDNSAIVCDICADACAAGLVPCDSAR</sequence>
<protein>
    <submittedName>
        <fullName evidence="2">Uncharacterized protein</fullName>
    </submittedName>
</protein>
<dbReference type="EMBL" id="ML009238">
    <property type="protein sequence ID" value="RKO97529.1"/>
    <property type="molecule type" value="Genomic_DNA"/>
</dbReference>
<feature type="compositionally biased region" description="Basic and acidic residues" evidence="1">
    <location>
        <begin position="50"/>
        <end position="61"/>
    </location>
</feature>
<feature type="region of interest" description="Disordered" evidence="1">
    <location>
        <begin position="1"/>
        <end position="108"/>
    </location>
</feature>
<gene>
    <name evidence="2" type="ORF">CAUPRSCDRAFT_10802</name>
</gene>
<organism evidence="2 3">
    <name type="scientific">Caulochytrium protostelioides</name>
    <dbReference type="NCBI Taxonomy" id="1555241"/>
    <lineage>
        <taxon>Eukaryota</taxon>
        <taxon>Fungi</taxon>
        <taxon>Fungi incertae sedis</taxon>
        <taxon>Chytridiomycota</taxon>
        <taxon>Chytridiomycota incertae sedis</taxon>
        <taxon>Chytridiomycetes</taxon>
        <taxon>Caulochytriales</taxon>
        <taxon>Caulochytriaceae</taxon>
        <taxon>Caulochytrium</taxon>
    </lineage>
</organism>
<dbReference type="AlphaFoldDB" id="A0A4P9WVX9"/>
<name>A0A4P9WVX9_9FUNG</name>